<dbReference type="EMBL" id="MLHN01000026">
    <property type="protein sequence ID" value="OOF48644.1"/>
    <property type="molecule type" value="Genomic_DNA"/>
</dbReference>
<accession>A0A1V3J1E3</accession>
<evidence type="ECO:0000256" key="3">
    <source>
        <dbReference type="ARBA" id="ARBA00022960"/>
    </source>
</evidence>
<comment type="pathway">
    <text evidence="7">Cell wall biogenesis; peptidoglycan biosynthesis.</text>
</comment>
<dbReference type="GO" id="GO:0071555">
    <property type="term" value="P:cell wall organization"/>
    <property type="evidence" value="ECO:0007669"/>
    <property type="project" value="UniProtKB-KW"/>
</dbReference>
<dbReference type="RefSeq" id="WP_077543041.1">
    <property type="nucleotide sequence ID" value="NZ_MLHN01000026.1"/>
</dbReference>
<comment type="catalytic activity">
    <reaction evidence="1 7">
        <text>L-glutamate = D-glutamate</text>
        <dbReference type="Rhea" id="RHEA:12813"/>
        <dbReference type="ChEBI" id="CHEBI:29985"/>
        <dbReference type="ChEBI" id="CHEBI:29986"/>
        <dbReference type="EC" id="5.1.1.3"/>
    </reaction>
</comment>
<reference evidence="8 9" key="1">
    <citation type="submission" date="2016-10" db="EMBL/GenBank/DDBJ databases">
        <title>Rodentibacter gen. nov. and new species.</title>
        <authorList>
            <person name="Christensen H."/>
        </authorList>
    </citation>
    <scope>NUCLEOTIDE SEQUENCE [LARGE SCALE GENOMIC DNA]</scope>
    <source>
        <strain evidence="9">ppn416</strain>
    </source>
</reference>
<evidence type="ECO:0000256" key="5">
    <source>
        <dbReference type="ARBA" id="ARBA00023235"/>
    </source>
</evidence>
<evidence type="ECO:0000313" key="8">
    <source>
        <dbReference type="EMBL" id="OOF48644.1"/>
    </source>
</evidence>
<dbReference type="NCBIfam" id="TIGR00067">
    <property type="entry name" value="glut_race"/>
    <property type="match status" value="1"/>
</dbReference>
<dbReference type="Proteomes" id="UP000188481">
    <property type="component" value="Unassembled WGS sequence"/>
</dbReference>
<comment type="function">
    <text evidence="7">Provides the (R)-glutamate required for cell wall biosynthesis.</text>
</comment>
<dbReference type="GO" id="GO:0009252">
    <property type="term" value="P:peptidoglycan biosynthetic process"/>
    <property type="evidence" value="ECO:0007669"/>
    <property type="project" value="UniProtKB-UniRule"/>
</dbReference>
<dbReference type="GO" id="GO:0008881">
    <property type="term" value="F:glutamate racemase activity"/>
    <property type="evidence" value="ECO:0007669"/>
    <property type="project" value="UniProtKB-UniRule"/>
</dbReference>
<feature type="binding site" evidence="7">
    <location>
        <begin position="45"/>
        <end position="46"/>
    </location>
    <ligand>
        <name>substrate</name>
    </ligand>
</feature>
<proteinExistence type="inferred from homology"/>
<dbReference type="PANTHER" id="PTHR21198:SF2">
    <property type="entry name" value="GLUTAMATE RACEMASE"/>
    <property type="match status" value="1"/>
</dbReference>
<organism evidence="8 9">
    <name type="scientific">Rodentibacter genomosp. 1</name>
    <dbReference type="NCBI Taxonomy" id="1908264"/>
    <lineage>
        <taxon>Bacteria</taxon>
        <taxon>Pseudomonadati</taxon>
        <taxon>Pseudomonadota</taxon>
        <taxon>Gammaproteobacteria</taxon>
        <taxon>Pasteurellales</taxon>
        <taxon>Pasteurellaceae</taxon>
        <taxon>Rodentibacter</taxon>
    </lineage>
</organism>
<dbReference type="PROSITE" id="PS00924">
    <property type="entry name" value="ASP_GLU_RACEMASE_2"/>
    <property type="match status" value="1"/>
</dbReference>
<dbReference type="SUPFAM" id="SSF53681">
    <property type="entry name" value="Aspartate/glutamate racemase"/>
    <property type="match status" value="2"/>
</dbReference>
<dbReference type="UniPathway" id="UPA00219"/>
<evidence type="ECO:0000256" key="1">
    <source>
        <dbReference type="ARBA" id="ARBA00001602"/>
    </source>
</evidence>
<feature type="binding site" evidence="7">
    <location>
        <begin position="189"/>
        <end position="190"/>
    </location>
    <ligand>
        <name>substrate</name>
    </ligand>
</feature>
<gene>
    <name evidence="7" type="primary">murI</name>
    <name evidence="8" type="ORF">BKK54_10455</name>
</gene>
<dbReference type="AlphaFoldDB" id="A0A1V3J1E3"/>
<evidence type="ECO:0000256" key="6">
    <source>
        <dbReference type="ARBA" id="ARBA00023316"/>
    </source>
</evidence>
<dbReference type="STRING" id="1908264.BKK54_10455"/>
<feature type="binding site" evidence="7">
    <location>
        <begin position="13"/>
        <end position="14"/>
    </location>
    <ligand>
        <name>substrate</name>
    </ligand>
</feature>
<comment type="similarity">
    <text evidence="7">Belongs to the aspartate/glutamate racemases family.</text>
</comment>
<dbReference type="InterPro" id="IPR015942">
    <property type="entry name" value="Asp/Glu/hydantoin_racemase"/>
</dbReference>
<keyword evidence="4 7" id="KW-0573">Peptidoglycan synthesis</keyword>
<dbReference type="InterPro" id="IPR001920">
    <property type="entry name" value="Asp/Glu_race"/>
</dbReference>
<comment type="caution">
    <text evidence="8">The sequence shown here is derived from an EMBL/GenBank/DDBJ whole genome shotgun (WGS) entry which is preliminary data.</text>
</comment>
<evidence type="ECO:0000256" key="2">
    <source>
        <dbReference type="ARBA" id="ARBA00013090"/>
    </source>
</evidence>
<dbReference type="PANTHER" id="PTHR21198">
    <property type="entry name" value="GLUTAMATE RACEMASE"/>
    <property type="match status" value="1"/>
</dbReference>
<keyword evidence="6 7" id="KW-0961">Cell wall biogenesis/degradation</keyword>
<dbReference type="HAMAP" id="MF_00258">
    <property type="entry name" value="Glu_racemase"/>
    <property type="match status" value="1"/>
</dbReference>
<dbReference type="Gene3D" id="3.40.50.1860">
    <property type="match status" value="2"/>
</dbReference>
<feature type="active site" description="Proton donor/acceptor" evidence="7">
    <location>
        <position position="188"/>
    </location>
</feature>
<feature type="binding site" evidence="7">
    <location>
        <begin position="78"/>
        <end position="79"/>
    </location>
    <ligand>
        <name>substrate</name>
    </ligand>
</feature>
<evidence type="ECO:0000313" key="9">
    <source>
        <dbReference type="Proteomes" id="UP000188481"/>
    </source>
</evidence>
<dbReference type="InterPro" id="IPR018187">
    <property type="entry name" value="Asp/Glu_racemase_AS_1"/>
</dbReference>
<dbReference type="GO" id="GO:0008360">
    <property type="term" value="P:regulation of cell shape"/>
    <property type="evidence" value="ECO:0007669"/>
    <property type="project" value="UniProtKB-KW"/>
</dbReference>
<evidence type="ECO:0000256" key="4">
    <source>
        <dbReference type="ARBA" id="ARBA00022984"/>
    </source>
</evidence>
<dbReference type="PROSITE" id="PS00923">
    <property type="entry name" value="ASP_GLU_RACEMASE_1"/>
    <property type="match status" value="1"/>
</dbReference>
<feature type="active site" description="Proton donor/acceptor" evidence="7">
    <location>
        <position position="77"/>
    </location>
</feature>
<keyword evidence="9" id="KW-1185">Reference proteome</keyword>
<name>A0A1V3J1E3_9PAST</name>
<dbReference type="FunFam" id="3.40.50.1860:FF:000001">
    <property type="entry name" value="Glutamate racemase"/>
    <property type="match status" value="1"/>
</dbReference>
<dbReference type="InterPro" id="IPR033134">
    <property type="entry name" value="Asp/Glu_racemase_AS_2"/>
</dbReference>
<sequence>MDIQVQPTILFFDSGVGGFSVYREVKKLLPDYQYLYCFDNEYFPYSEKSEEEIIERTLKICQHLDQIYPLDLIVIACNTASTVALPSLRKYFSIPIVGTVPAIKPAAEKTITKHIGLLATKGTVKRKYLSDLVDKYAADCCVEKIGSTKLVELTERKLHGYPIDLDEIKSELVAWEKMEDLDCVVLGCTHFPLIKSELQQCLPQVTHFIDSGFAIAKRVEFLLRDVKVRSKNQIINQVFCIKPLLEGDGLRKLIYSLGFEMLNLLNI</sequence>
<dbReference type="InterPro" id="IPR004391">
    <property type="entry name" value="Glu_race"/>
</dbReference>
<keyword evidence="3 7" id="KW-0133">Cell shape</keyword>
<dbReference type="EC" id="5.1.1.3" evidence="2 7"/>
<evidence type="ECO:0000256" key="7">
    <source>
        <dbReference type="HAMAP-Rule" id="MF_00258"/>
    </source>
</evidence>
<keyword evidence="5 7" id="KW-0413">Isomerase</keyword>
<protein>
    <recommendedName>
        <fullName evidence="2 7">Glutamate racemase</fullName>
        <ecNumber evidence="2 7">5.1.1.3</ecNumber>
    </recommendedName>
</protein>
<dbReference type="Pfam" id="PF01177">
    <property type="entry name" value="Asp_Glu_race"/>
    <property type="match status" value="1"/>
</dbReference>